<keyword evidence="1" id="KW-0812">Transmembrane</keyword>
<proteinExistence type="predicted"/>
<name>A0ABU6RJ72_9FABA</name>
<organism evidence="2 3">
    <name type="scientific">Stylosanthes scabra</name>
    <dbReference type="NCBI Taxonomy" id="79078"/>
    <lineage>
        <taxon>Eukaryota</taxon>
        <taxon>Viridiplantae</taxon>
        <taxon>Streptophyta</taxon>
        <taxon>Embryophyta</taxon>
        <taxon>Tracheophyta</taxon>
        <taxon>Spermatophyta</taxon>
        <taxon>Magnoliopsida</taxon>
        <taxon>eudicotyledons</taxon>
        <taxon>Gunneridae</taxon>
        <taxon>Pentapetalae</taxon>
        <taxon>rosids</taxon>
        <taxon>fabids</taxon>
        <taxon>Fabales</taxon>
        <taxon>Fabaceae</taxon>
        <taxon>Papilionoideae</taxon>
        <taxon>50 kb inversion clade</taxon>
        <taxon>dalbergioids sensu lato</taxon>
        <taxon>Dalbergieae</taxon>
        <taxon>Pterocarpus clade</taxon>
        <taxon>Stylosanthes</taxon>
    </lineage>
</organism>
<dbReference type="EMBL" id="JASCZI010030625">
    <property type="protein sequence ID" value="MED6123970.1"/>
    <property type="molecule type" value="Genomic_DNA"/>
</dbReference>
<sequence>MYGMYLRGVWDYRRNRSCQDERLEGIWAVWAQHPEQTSCDRVWPGYVSSLLFLDTFGLVNVFFCIFMGAICVISFHGCNLFSLRREAQEERNMETTNDDPSLVNIMDRLQALTDLVIEQRRLLEFLLKKESVNVRTRESNTGASKSCGKKGNVVVDPVSQRTRSKGKLPMGSQVEECMKSSPPMKRKLDFSKEEVGEEVIEIKQEGRGTPFTFHSHDGPFMIGEDMPHCFALVFQPPEGIRELAVSAFIFSVEEILVPDDYCVGSREYLQTLCPGRMVVDDVLNLVVSMYTETGKLDGQRIWWLPTTFAQIALSPISHCAATLAFIKQRYMGFAKKLTKDEDFYSEKRSNTFIFGLAYMTFLNLNMDCGVYVAQWMIQSDIWQAYNLVITDETRMRLGIDLVTNIHNINRVQVADRAVDY</sequence>
<comment type="caution">
    <text evidence="2">The sequence shown here is derived from an EMBL/GenBank/DDBJ whole genome shotgun (WGS) entry which is preliminary data.</text>
</comment>
<protein>
    <submittedName>
        <fullName evidence="2">Uncharacterized protein</fullName>
    </submittedName>
</protein>
<keyword evidence="1" id="KW-0472">Membrane</keyword>
<evidence type="ECO:0000313" key="3">
    <source>
        <dbReference type="Proteomes" id="UP001341840"/>
    </source>
</evidence>
<accession>A0ABU6RJ72</accession>
<dbReference type="Proteomes" id="UP001341840">
    <property type="component" value="Unassembled WGS sequence"/>
</dbReference>
<keyword evidence="3" id="KW-1185">Reference proteome</keyword>
<evidence type="ECO:0000313" key="2">
    <source>
        <dbReference type="EMBL" id="MED6123970.1"/>
    </source>
</evidence>
<keyword evidence="1" id="KW-1133">Transmembrane helix</keyword>
<evidence type="ECO:0000256" key="1">
    <source>
        <dbReference type="SAM" id="Phobius"/>
    </source>
</evidence>
<feature type="transmembrane region" description="Helical" evidence="1">
    <location>
        <begin position="50"/>
        <end position="75"/>
    </location>
</feature>
<reference evidence="2 3" key="1">
    <citation type="journal article" date="2023" name="Plants (Basel)">
        <title>Bridging the Gap: Combining Genomics and Transcriptomics Approaches to Understand Stylosanthes scabra, an Orphan Legume from the Brazilian Caatinga.</title>
        <authorList>
            <person name="Ferreira-Neto J.R.C."/>
            <person name="da Silva M.D."/>
            <person name="Binneck E."/>
            <person name="de Melo N.F."/>
            <person name="da Silva R.H."/>
            <person name="de Melo A.L.T.M."/>
            <person name="Pandolfi V."/>
            <person name="Bustamante F.O."/>
            <person name="Brasileiro-Vidal A.C."/>
            <person name="Benko-Iseppon A.M."/>
        </authorList>
    </citation>
    <scope>NUCLEOTIDE SEQUENCE [LARGE SCALE GENOMIC DNA]</scope>
    <source>
        <tissue evidence="2">Leaves</tissue>
    </source>
</reference>
<gene>
    <name evidence="2" type="ORF">PIB30_054554</name>
</gene>